<dbReference type="AlphaFoldDB" id="A0A0B7ALQ2"/>
<name>A0A0B7ALQ2_9EUPU</name>
<accession>A0A0B7ALQ2</accession>
<proteinExistence type="predicted"/>
<organism evidence="2">
    <name type="scientific">Arion vulgaris</name>
    <dbReference type="NCBI Taxonomy" id="1028688"/>
    <lineage>
        <taxon>Eukaryota</taxon>
        <taxon>Metazoa</taxon>
        <taxon>Spiralia</taxon>
        <taxon>Lophotrochozoa</taxon>
        <taxon>Mollusca</taxon>
        <taxon>Gastropoda</taxon>
        <taxon>Heterobranchia</taxon>
        <taxon>Euthyneura</taxon>
        <taxon>Panpulmonata</taxon>
        <taxon>Eupulmonata</taxon>
        <taxon>Stylommatophora</taxon>
        <taxon>Helicina</taxon>
        <taxon>Arionoidea</taxon>
        <taxon>Arionidae</taxon>
        <taxon>Arion</taxon>
    </lineage>
</organism>
<gene>
    <name evidence="2" type="primary">ORF126494</name>
</gene>
<keyword evidence="1" id="KW-0732">Signal</keyword>
<evidence type="ECO:0000313" key="2">
    <source>
        <dbReference type="EMBL" id="CEK81522.1"/>
    </source>
</evidence>
<protein>
    <submittedName>
        <fullName evidence="2">Uncharacterized protein</fullName>
    </submittedName>
</protein>
<sequence>MFVVCVCLLIDLLLVAYLKSLPRFDRNSDNCGIMKILAYPFTERYHQPQQTRR</sequence>
<feature type="chain" id="PRO_5002113005" evidence="1">
    <location>
        <begin position="21"/>
        <end position="53"/>
    </location>
</feature>
<feature type="signal peptide" evidence="1">
    <location>
        <begin position="1"/>
        <end position="20"/>
    </location>
</feature>
<evidence type="ECO:0000256" key="1">
    <source>
        <dbReference type="SAM" id="SignalP"/>
    </source>
</evidence>
<reference evidence="2" key="1">
    <citation type="submission" date="2014-12" db="EMBL/GenBank/DDBJ databases">
        <title>Insight into the proteome of Arion vulgaris.</title>
        <authorList>
            <person name="Aradska J."/>
            <person name="Bulat T."/>
            <person name="Smidak R."/>
            <person name="Sarate P."/>
            <person name="Gangsoo J."/>
            <person name="Sialana F."/>
            <person name="Bilban M."/>
            <person name="Lubec G."/>
        </authorList>
    </citation>
    <scope>NUCLEOTIDE SEQUENCE</scope>
    <source>
        <tissue evidence="2">Skin</tissue>
    </source>
</reference>
<dbReference type="EMBL" id="HACG01034657">
    <property type="protein sequence ID" value="CEK81522.1"/>
    <property type="molecule type" value="Transcribed_RNA"/>
</dbReference>